<keyword evidence="1" id="KW-0472">Membrane</keyword>
<dbReference type="Pfam" id="PF13719">
    <property type="entry name" value="Zn_ribbon_5"/>
    <property type="match status" value="1"/>
</dbReference>
<dbReference type="InterPro" id="IPR011723">
    <property type="entry name" value="Znf/thioredoxin_put"/>
</dbReference>
<evidence type="ECO:0000259" key="2">
    <source>
        <dbReference type="Pfam" id="PF13719"/>
    </source>
</evidence>
<keyword evidence="1" id="KW-0812">Transmembrane</keyword>
<feature type="transmembrane region" description="Helical" evidence="1">
    <location>
        <begin position="114"/>
        <end position="133"/>
    </location>
</feature>
<evidence type="ECO:0000313" key="3">
    <source>
        <dbReference type="EMBL" id="SFF32453.1"/>
    </source>
</evidence>
<dbReference type="RefSeq" id="WP_026634940.1">
    <property type="nucleotide sequence ID" value="NZ_FONH01000013.1"/>
</dbReference>
<sequence length="265" mass="28704">MYAQCPDCLTVFSMDTETLAQARGHVVCGHCQAEFDALDSLSGQLPPEPFQRLPARMRAGALLPRVESAVYRPRPEQPAFAAEPAATGSGEDFSQLTFSPRFAREARRGGARRWPWLVACLILLLLLCAQLAWAKRDDLVADTTAGPWLRQLCAGLGCELPLVQDTRRLHLLARDVQAHPSVPGALLISATVRNDAAFDQPWPVVVVTLSDVDGKRLAMRRLRPSEYLGDGTTSAHGLPAGGNAALVLEVEDPGNKAVAFEIGFE</sequence>
<evidence type="ECO:0000256" key="1">
    <source>
        <dbReference type="SAM" id="Phobius"/>
    </source>
</evidence>
<accession>A0A1I2HSN6</accession>
<evidence type="ECO:0000313" key="4">
    <source>
        <dbReference type="Proteomes" id="UP000199477"/>
    </source>
</evidence>
<dbReference type="NCBIfam" id="TIGR02098">
    <property type="entry name" value="MJ0042_CXXC"/>
    <property type="match status" value="1"/>
</dbReference>
<reference evidence="4" key="1">
    <citation type="submission" date="2016-10" db="EMBL/GenBank/DDBJ databases">
        <authorList>
            <person name="Varghese N."/>
            <person name="Submissions S."/>
        </authorList>
    </citation>
    <scope>NUCLEOTIDE SEQUENCE [LARGE SCALE GENOMIC DNA]</scope>
    <source>
        <strain evidence="4">UNC178MFTsu3.1</strain>
    </source>
</reference>
<dbReference type="AlphaFoldDB" id="A0A1I2HSN6"/>
<dbReference type="InterPro" id="IPR021834">
    <property type="entry name" value="DUF3426"/>
</dbReference>
<dbReference type="EMBL" id="FONH01000013">
    <property type="protein sequence ID" value="SFF32453.1"/>
    <property type="molecule type" value="Genomic_DNA"/>
</dbReference>
<keyword evidence="1" id="KW-1133">Transmembrane helix</keyword>
<keyword evidence="4" id="KW-1185">Reference proteome</keyword>
<dbReference type="Pfam" id="PF11906">
    <property type="entry name" value="DUF3426"/>
    <property type="match status" value="1"/>
</dbReference>
<protein>
    <submittedName>
        <fullName evidence="3">MJ0042 family finger-like domain-containing protein</fullName>
    </submittedName>
</protein>
<feature type="domain" description="Zinc finger/thioredoxin putative" evidence="2">
    <location>
        <begin position="1"/>
        <end position="37"/>
    </location>
</feature>
<dbReference type="Proteomes" id="UP000199477">
    <property type="component" value="Unassembled WGS sequence"/>
</dbReference>
<name>A0A1I2HSN6_9GAMM</name>
<gene>
    <name evidence="3" type="ORF">SAMN02799615_03128</name>
</gene>
<proteinExistence type="predicted"/>
<organism evidence="3 4">
    <name type="scientific">Dyella marensis</name>
    <dbReference type="NCBI Taxonomy" id="500610"/>
    <lineage>
        <taxon>Bacteria</taxon>
        <taxon>Pseudomonadati</taxon>
        <taxon>Pseudomonadota</taxon>
        <taxon>Gammaproteobacteria</taxon>
        <taxon>Lysobacterales</taxon>
        <taxon>Rhodanobacteraceae</taxon>
        <taxon>Dyella</taxon>
    </lineage>
</organism>
<dbReference type="STRING" id="500610.SAMN02799615_03128"/>